<reference evidence="1" key="1">
    <citation type="submission" date="2018-11" db="EMBL/GenBank/DDBJ databases">
        <authorList>
            <consortium name="Genoscope - CEA"/>
            <person name="William W."/>
        </authorList>
    </citation>
    <scope>NUCLEOTIDE SEQUENCE</scope>
</reference>
<dbReference type="AlphaFoldDB" id="A0A3P6F9Y0"/>
<dbReference type="SMR" id="A0A3P6F9Y0"/>
<evidence type="ECO:0000313" key="1">
    <source>
        <dbReference type="EMBL" id="VDD54613.1"/>
    </source>
</evidence>
<name>A0A3P6F9Y0_BRAOL</name>
<dbReference type="EMBL" id="LR031879">
    <property type="protein sequence ID" value="VDD54613.1"/>
    <property type="molecule type" value="Genomic_DNA"/>
</dbReference>
<sequence>MEAKNMIRQKECRSVWSQYGSAAAEDEETVSSQDSCVTSHPRVNRDGEFDYDLEDIMVMDAIWLLVDMRARIRVNKG</sequence>
<gene>
    <name evidence="1" type="ORF">BOLC8T47842H</name>
</gene>
<proteinExistence type="predicted"/>
<accession>A0A3P6F9Y0</accession>
<organism evidence="1">
    <name type="scientific">Brassica oleracea</name>
    <name type="common">Wild cabbage</name>
    <dbReference type="NCBI Taxonomy" id="3712"/>
    <lineage>
        <taxon>Eukaryota</taxon>
        <taxon>Viridiplantae</taxon>
        <taxon>Streptophyta</taxon>
        <taxon>Embryophyta</taxon>
        <taxon>Tracheophyta</taxon>
        <taxon>Spermatophyta</taxon>
        <taxon>Magnoliopsida</taxon>
        <taxon>eudicotyledons</taxon>
        <taxon>Gunneridae</taxon>
        <taxon>Pentapetalae</taxon>
        <taxon>rosids</taxon>
        <taxon>malvids</taxon>
        <taxon>Brassicales</taxon>
        <taxon>Brassicaceae</taxon>
        <taxon>Brassiceae</taxon>
        <taxon>Brassica</taxon>
    </lineage>
</organism>
<protein>
    <submittedName>
        <fullName evidence="1">Uncharacterized protein</fullName>
    </submittedName>
</protein>